<dbReference type="GO" id="GO:0008360">
    <property type="term" value="P:regulation of cell shape"/>
    <property type="evidence" value="ECO:0007669"/>
    <property type="project" value="UniProtKB-KW"/>
</dbReference>
<evidence type="ECO:0000256" key="6">
    <source>
        <dbReference type="ARBA" id="ARBA00022670"/>
    </source>
</evidence>
<evidence type="ECO:0000256" key="15">
    <source>
        <dbReference type="ARBA" id="ARBA00034000"/>
    </source>
</evidence>
<evidence type="ECO:0000259" key="19">
    <source>
        <dbReference type="Pfam" id="PF00912"/>
    </source>
</evidence>
<dbReference type="NCBIfam" id="TIGR02074">
    <property type="entry name" value="PBP_1a_fam"/>
    <property type="match status" value="1"/>
</dbReference>
<accession>A0A8J3B4C3</accession>
<feature type="compositionally biased region" description="Pro residues" evidence="17">
    <location>
        <begin position="752"/>
        <end position="779"/>
    </location>
</feature>
<evidence type="ECO:0000256" key="13">
    <source>
        <dbReference type="ARBA" id="ARBA00023268"/>
    </source>
</evidence>
<keyword evidence="11" id="KW-0573">Peptidoglycan synthesis</keyword>
<dbReference type="InterPro" id="IPR023346">
    <property type="entry name" value="Lysozyme-like_dom_sf"/>
</dbReference>
<keyword evidence="12" id="KW-0472">Membrane</keyword>
<dbReference type="Gene3D" id="1.10.3810.10">
    <property type="entry name" value="Biosynthetic peptidoglycan transglycosylase-like"/>
    <property type="match status" value="1"/>
</dbReference>
<gene>
    <name evidence="20" type="primary">pbpF</name>
    <name evidence="20" type="ORF">GCM10007043_04070</name>
</gene>
<protein>
    <submittedName>
        <fullName evidence="20">Penicillin-binding protein 1F</fullName>
    </submittedName>
</protein>
<dbReference type="AlphaFoldDB" id="A0A8J3B4C3"/>
<reference evidence="20" key="1">
    <citation type="journal article" date="2014" name="Int. J. Syst. Evol. Microbiol.">
        <title>Complete genome sequence of Corynebacterium casei LMG S-19264T (=DSM 44701T), isolated from a smear-ripened cheese.</title>
        <authorList>
            <consortium name="US DOE Joint Genome Institute (JGI-PGF)"/>
            <person name="Walter F."/>
            <person name="Albersmeier A."/>
            <person name="Kalinowski J."/>
            <person name="Ruckert C."/>
        </authorList>
    </citation>
    <scope>NUCLEOTIDE SEQUENCE</scope>
    <source>
        <strain evidence="20">JCM 14719</strain>
    </source>
</reference>
<dbReference type="GO" id="GO:0009252">
    <property type="term" value="P:peptidoglycan biosynthetic process"/>
    <property type="evidence" value="ECO:0007669"/>
    <property type="project" value="UniProtKB-KW"/>
</dbReference>
<reference evidence="20" key="2">
    <citation type="submission" date="2020-09" db="EMBL/GenBank/DDBJ databases">
        <authorList>
            <person name="Sun Q."/>
            <person name="Ohkuma M."/>
        </authorList>
    </citation>
    <scope>NUCLEOTIDE SEQUENCE</scope>
    <source>
        <strain evidence="20">JCM 14719</strain>
    </source>
</reference>
<evidence type="ECO:0000256" key="1">
    <source>
        <dbReference type="ARBA" id="ARBA00004236"/>
    </source>
</evidence>
<dbReference type="SUPFAM" id="SSF56601">
    <property type="entry name" value="beta-lactamase/transpeptidase-like"/>
    <property type="match status" value="1"/>
</dbReference>
<dbReference type="Gene3D" id="3.40.710.10">
    <property type="entry name" value="DD-peptidase/beta-lactamase superfamily"/>
    <property type="match status" value="1"/>
</dbReference>
<keyword evidence="21" id="KW-1185">Reference proteome</keyword>
<dbReference type="GO" id="GO:0008658">
    <property type="term" value="F:penicillin binding"/>
    <property type="evidence" value="ECO:0007669"/>
    <property type="project" value="InterPro"/>
</dbReference>
<dbReference type="Proteomes" id="UP000637720">
    <property type="component" value="Unassembled WGS sequence"/>
</dbReference>
<evidence type="ECO:0000256" key="7">
    <source>
        <dbReference type="ARBA" id="ARBA00022676"/>
    </source>
</evidence>
<keyword evidence="5" id="KW-0121">Carboxypeptidase</keyword>
<evidence type="ECO:0000313" key="21">
    <source>
        <dbReference type="Proteomes" id="UP000637720"/>
    </source>
</evidence>
<dbReference type="PANTHER" id="PTHR32282:SF11">
    <property type="entry name" value="PENICILLIN-BINDING PROTEIN 1B"/>
    <property type="match status" value="1"/>
</dbReference>
<evidence type="ECO:0000256" key="5">
    <source>
        <dbReference type="ARBA" id="ARBA00022645"/>
    </source>
</evidence>
<evidence type="ECO:0000256" key="11">
    <source>
        <dbReference type="ARBA" id="ARBA00022984"/>
    </source>
</evidence>
<dbReference type="RefSeq" id="WP_188816658.1">
    <property type="nucleotide sequence ID" value="NZ_BMOF01000004.1"/>
</dbReference>
<evidence type="ECO:0000256" key="14">
    <source>
        <dbReference type="ARBA" id="ARBA00023316"/>
    </source>
</evidence>
<comment type="catalytic activity">
    <reaction evidence="15">
        <text>Preferential cleavage: (Ac)2-L-Lys-D-Ala-|-D-Ala. Also transpeptidation of peptidyl-alanyl moieties that are N-acyl substituents of D-alanine.</text>
        <dbReference type="EC" id="3.4.16.4"/>
    </reaction>
</comment>
<evidence type="ECO:0000256" key="3">
    <source>
        <dbReference type="ARBA" id="ARBA00007739"/>
    </source>
</evidence>
<dbReference type="InterPro" id="IPR001264">
    <property type="entry name" value="Glyco_trans_51"/>
</dbReference>
<comment type="catalytic activity">
    <reaction evidence="16">
        <text>[GlcNAc-(1-&gt;4)-Mur2Ac(oyl-L-Ala-gamma-D-Glu-L-Lys-D-Ala-D-Ala)](n)-di-trans,octa-cis-undecaprenyl diphosphate + beta-D-GlcNAc-(1-&gt;4)-Mur2Ac(oyl-L-Ala-gamma-D-Glu-L-Lys-D-Ala-D-Ala)-di-trans,octa-cis-undecaprenyl diphosphate = [GlcNAc-(1-&gt;4)-Mur2Ac(oyl-L-Ala-gamma-D-Glu-L-Lys-D-Ala-D-Ala)](n+1)-di-trans,octa-cis-undecaprenyl diphosphate + di-trans,octa-cis-undecaprenyl diphosphate + H(+)</text>
        <dbReference type="Rhea" id="RHEA:23708"/>
        <dbReference type="Rhea" id="RHEA-COMP:9602"/>
        <dbReference type="Rhea" id="RHEA-COMP:9603"/>
        <dbReference type="ChEBI" id="CHEBI:15378"/>
        <dbReference type="ChEBI" id="CHEBI:58405"/>
        <dbReference type="ChEBI" id="CHEBI:60033"/>
        <dbReference type="ChEBI" id="CHEBI:78435"/>
        <dbReference type="EC" id="2.4.99.28"/>
    </reaction>
</comment>
<dbReference type="Pfam" id="PF00905">
    <property type="entry name" value="Transpeptidase"/>
    <property type="match status" value="1"/>
</dbReference>
<dbReference type="Pfam" id="PF00912">
    <property type="entry name" value="Transgly"/>
    <property type="match status" value="1"/>
</dbReference>
<evidence type="ECO:0000256" key="12">
    <source>
        <dbReference type="ARBA" id="ARBA00023136"/>
    </source>
</evidence>
<dbReference type="EMBL" id="BMOF01000004">
    <property type="protein sequence ID" value="GGJ93527.1"/>
    <property type="molecule type" value="Genomic_DNA"/>
</dbReference>
<organism evidence="20 21">
    <name type="scientific">Calditerricola satsumensis</name>
    <dbReference type="NCBI Taxonomy" id="373054"/>
    <lineage>
        <taxon>Bacteria</taxon>
        <taxon>Bacillati</taxon>
        <taxon>Bacillota</taxon>
        <taxon>Bacilli</taxon>
        <taxon>Bacillales</taxon>
        <taxon>Bacillaceae</taxon>
        <taxon>Calditerricola</taxon>
    </lineage>
</organism>
<keyword evidence="9" id="KW-0378">Hydrolase</keyword>
<name>A0A8J3B4C3_9BACI</name>
<feature type="domain" description="Penicillin-binding protein transpeptidase" evidence="18">
    <location>
        <begin position="323"/>
        <end position="593"/>
    </location>
</feature>
<keyword evidence="8" id="KW-0808">Transferase</keyword>
<dbReference type="InterPro" id="IPR050396">
    <property type="entry name" value="Glycosyltr_51/Transpeptidase"/>
</dbReference>
<keyword evidence="4" id="KW-1003">Cell membrane</keyword>
<dbReference type="InterPro" id="IPR001460">
    <property type="entry name" value="PCN-bd_Tpept"/>
</dbReference>
<feature type="region of interest" description="Disordered" evidence="17">
    <location>
        <begin position="698"/>
        <end position="835"/>
    </location>
</feature>
<comment type="caution">
    <text evidence="20">The sequence shown here is derived from an EMBL/GenBank/DDBJ whole genome shotgun (WGS) entry which is preliminary data.</text>
</comment>
<sequence>MRGWVLIGLALMVTCFVVVAVGVAAVYALGNAWLDERQLDAAEASVVYDIEGKEVARLYVQNREKVSLDRIPDHLKNAVIATEDRRFYQHHGVDLWGVMRALYKDILAMEAVEGASTITQQLARNAFLSHEKTLLRKTKEAILAFAIERRYSKEEILEMYLNYIYFGNGAYGVQAASELYFGKDVSELTLDEAALLAGMPKAPNRYNPLKNPEAAKERRNLVLRLMEEQGYITPAERKAAEQRPIHVVKPKVEREPYNAYLDYVIEEAETRYGITEEELLRGGYHIYTNLIPRMQRVVYEKFSDDALFRYKKQKREPEPLQASMVILNAKTGGIAAIAGGREYVRKGLNRAVDIKRDPGSAIKPLVVYAPALEEGWSPYDMLPDRPMEFGRQKYKPKNYGGRYRGEVTMVDAVRWSVNVPAVWLLDQLGVETGYRYGRAFGLPLPENVANPEHYSLALGSGVGVSPLHMAQAYAALANGGVWTEAHAIRKITSRDEQLIVEAKPDTRRVVSPKTAYYMTEMLQEVVRSGTGKSASFGRPLAGKTGTTQESRDAWFVGYTPTWVGAVWTGFDKNESGAEITGGKTAAPIFKAVMREALRGTKWEDFKRPEGVKPIEPPVTLKPVSGLTGDITVTPNLTVQITLRWTPLDDKRVRYRVYERTPDGRRIARGETDGGVWTYETPTVQPEYRFEVVAVDPEANKEGPPAGPITLSLAPFLAPDGTLRPPAPETPETQSPQHGERSQEGDQPAEPGANPPPPSNPPATPPGQAPNPPAQPPGQPAEPGQPSGPGQPPQVPGDESGLVPMPGQSPLPGTDGPKERRSERSHSPRTKPEAAG</sequence>
<evidence type="ECO:0000256" key="4">
    <source>
        <dbReference type="ARBA" id="ARBA00022475"/>
    </source>
</evidence>
<evidence type="ECO:0000259" key="18">
    <source>
        <dbReference type="Pfam" id="PF00905"/>
    </source>
</evidence>
<dbReference type="GO" id="GO:0008955">
    <property type="term" value="F:peptidoglycan glycosyltransferase activity"/>
    <property type="evidence" value="ECO:0007669"/>
    <property type="project" value="UniProtKB-EC"/>
</dbReference>
<evidence type="ECO:0000256" key="9">
    <source>
        <dbReference type="ARBA" id="ARBA00022801"/>
    </source>
</evidence>
<comment type="similarity">
    <text evidence="3">In the N-terminal section; belongs to the glycosyltransferase 51 family.</text>
</comment>
<keyword evidence="10" id="KW-0133">Cell shape</keyword>
<feature type="compositionally biased region" description="Basic and acidic residues" evidence="17">
    <location>
        <begin position="815"/>
        <end position="835"/>
    </location>
</feature>
<dbReference type="GO" id="GO:0030288">
    <property type="term" value="C:outer membrane-bounded periplasmic space"/>
    <property type="evidence" value="ECO:0007669"/>
    <property type="project" value="TreeGrafter"/>
</dbReference>
<keyword evidence="6" id="KW-0645">Protease</keyword>
<comment type="subcellular location">
    <subcellularLocation>
        <location evidence="1">Cell membrane</location>
    </subcellularLocation>
</comment>
<dbReference type="GO" id="GO:0071555">
    <property type="term" value="P:cell wall organization"/>
    <property type="evidence" value="ECO:0007669"/>
    <property type="project" value="UniProtKB-KW"/>
</dbReference>
<evidence type="ECO:0000256" key="17">
    <source>
        <dbReference type="SAM" id="MobiDB-lite"/>
    </source>
</evidence>
<comment type="similarity">
    <text evidence="2">In the C-terminal section; belongs to the transpeptidase family.</text>
</comment>
<dbReference type="GO" id="GO:0006508">
    <property type="term" value="P:proteolysis"/>
    <property type="evidence" value="ECO:0007669"/>
    <property type="project" value="UniProtKB-KW"/>
</dbReference>
<keyword evidence="14" id="KW-0961">Cell wall biogenesis/degradation</keyword>
<dbReference type="GO" id="GO:0009002">
    <property type="term" value="F:serine-type D-Ala-D-Ala carboxypeptidase activity"/>
    <property type="evidence" value="ECO:0007669"/>
    <property type="project" value="UniProtKB-EC"/>
</dbReference>
<proteinExistence type="inferred from homology"/>
<dbReference type="PANTHER" id="PTHR32282">
    <property type="entry name" value="BINDING PROTEIN TRANSPEPTIDASE, PUTATIVE-RELATED"/>
    <property type="match status" value="1"/>
</dbReference>
<evidence type="ECO:0000256" key="16">
    <source>
        <dbReference type="ARBA" id="ARBA00049902"/>
    </source>
</evidence>
<feature type="domain" description="Glycosyl transferase family 51" evidence="19">
    <location>
        <begin position="52"/>
        <end position="226"/>
    </location>
</feature>
<dbReference type="GO" id="GO:0005886">
    <property type="term" value="C:plasma membrane"/>
    <property type="evidence" value="ECO:0007669"/>
    <property type="project" value="UniProtKB-SubCell"/>
</dbReference>
<keyword evidence="13" id="KW-0511">Multifunctional enzyme</keyword>
<dbReference type="FunFam" id="1.10.3810.10:FF:000001">
    <property type="entry name" value="Penicillin-binding protein 1A"/>
    <property type="match status" value="1"/>
</dbReference>
<dbReference type="SUPFAM" id="SSF53955">
    <property type="entry name" value="Lysozyme-like"/>
    <property type="match status" value="1"/>
</dbReference>
<evidence type="ECO:0000256" key="8">
    <source>
        <dbReference type="ARBA" id="ARBA00022679"/>
    </source>
</evidence>
<dbReference type="InterPro" id="IPR036950">
    <property type="entry name" value="PBP_transglycosylase"/>
</dbReference>
<evidence type="ECO:0000256" key="10">
    <source>
        <dbReference type="ARBA" id="ARBA00022960"/>
    </source>
</evidence>
<evidence type="ECO:0000256" key="2">
    <source>
        <dbReference type="ARBA" id="ARBA00007090"/>
    </source>
</evidence>
<evidence type="ECO:0000313" key="20">
    <source>
        <dbReference type="EMBL" id="GGJ93527.1"/>
    </source>
</evidence>
<dbReference type="InterPro" id="IPR012338">
    <property type="entry name" value="Beta-lactam/transpept-like"/>
</dbReference>
<keyword evidence="7" id="KW-0328">Glycosyltransferase</keyword>